<proteinExistence type="predicted"/>
<keyword evidence="2" id="KW-1185">Reference proteome</keyword>
<dbReference type="PANTHER" id="PTHR31118:SF32">
    <property type="entry name" value="KYNURENINE FORMAMIDASE"/>
    <property type="match status" value="1"/>
</dbReference>
<dbReference type="EMBL" id="JACHDB010000001">
    <property type="protein sequence ID" value="MBB5431543.1"/>
    <property type="molecule type" value="Genomic_DNA"/>
</dbReference>
<dbReference type="GO" id="GO:0019441">
    <property type="term" value="P:L-tryptophan catabolic process to kynurenine"/>
    <property type="evidence" value="ECO:0007669"/>
    <property type="project" value="InterPro"/>
</dbReference>
<comment type="caution">
    <text evidence="1">The sequence shown here is derived from an EMBL/GenBank/DDBJ whole genome shotgun (WGS) entry which is preliminary data.</text>
</comment>
<evidence type="ECO:0000313" key="2">
    <source>
        <dbReference type="Proteomes" id="UP000572635"/>
    </source>
</evidence>
<organism evidence="1 2">
    <name type="scientific">Nocardiopsis composta</name>
    <dbReference type="NCBI Taxonomy" id="157465"/>
    <lineage>
        <taxon>Bacteria</taxon>
        <taxon>Bacillati</taxon>
        <taxon>Actinomycetota</taxon>
        <taxon>Actinomycetes</taxon>
        <taxon>Streptosporangiales</taxon>
        <taxon>Nocardiopsidaceae</taxon>
        <taxon>Nocardiopsis</taxon>
    </lineage>
</organism>
<name>A0A7W8VD19_9ACTN</name>
<evidence type="ECO:0000313" key="1">
    <source>
        <dbReference type="EMBL" id="MBB5431543.1"/>
    </source>
</evidence>
<dbReference type="Gene3D" id="3.50.30.50">
    <property type="entry name" value="Putative cyclase"/>
    <property type="match status" value="1"/>
</dbReference>
<dbReference type="SUPFAM" id="SSF102198">
    <property type="entry name" value="Putative cyclase"/>
    <property type="match status" value="1"/>
</dbReference>
<dbReference type="Pfam" id="PF04199">
    <property type="entry name" value="Cyclase"/>
    <property type="match status" value="1"/>
</dbReference>
<dbReference type="InterPro" id="IPR037175">
    <property type="entry name" value="KFase_sf"/>
</dbReference>
<accession>A0A7W8VD19</accession>
<protein>
    <submittedName>
        <fullName evidence="1">Kynurenine formamidase</fullName>
    </submittedName>
</protein>
<dbReference type="RefSeq" id="WP_184391240.1">
    <property type="nucleotide sequence ID" value="NZ_BAAAJD010000146.1"/>
</dbReference>
<gene>
    <name evidence="1" type="ORF">HDA36_001627</name>
</gene>
<reference evidence="1 2" key="1">
    <citation type="submission" date="2020-08" db="EMBL/GenBank/DDBJ databases">
        <title>Sequencing the genomes of 1000 actinobacteria strains.</title>
        <authorList>
            <person name="Klenk H.-P."/>
        </authorList>
    </citation>
    <scope>NUCLEOTIDE SEQUENCE [LARGE SCALE GENOMIC DNA]</scope>
    <source>
        <strain evidence="1 2">DSM 44551</strain>
    </source>
</reference>
<sequence length="221" mass="23723">MTRFIDVSHQIVAGMTTYPGLPGPVIDDHVSFEASQRTYAPGTEFNITRISMVANTGTYLDMPSHRYRDGADLSDLELEKVADVPGVVIQAPGREVGPEAFDGVDVAGRAVLVRTGWDRHWRTDAYGAPEHPFLTEAAARLLADSGARLVGIDSVNIDDTSEDAKGARPAHSVLLAAGIPVLEHLCLLELLPADGFRFFAVPVKVQGMGTFPVRAFAIVGD</sequence>
<dbReference type="GO" id="GO:0004061">
    <property type="term" value="F:arylformamidase activity"/>
    <property type="evidence" value="ECO:0007669"/>
    <property type="project" value="InterPro"/>
</dbReference>
<dbReference type="InterPro" id="IPR007325">
    <property type="entry name" value="KFase/CYL"/>
</dbReference>
<dbReference type="Proteomes" id="UP000572635">
    <property type="component" value="Unassembled WGS sequence"/>
</dbReference>
<dbReference type="AlphaFoldDB" id="A0A7W8VD19"/>
<dbReference type="PANTHER" id="PTHR31118">
    <property type="entry name" value="CYCLASE-LIKE PROTEIN 2"/>
    <property type="match status" value="1"/>
</dbReference>